<evidence type="ECO:0000313" key="3">
    <source>
        <dbReference type="Proteomes" id="UP001140453"/>
    </source>
</evidence>
<keyword evidence="3" id="KW-1185">Reference proteome</keyword>
<dbReference type="AlphaFoldDB" id="A0A9W8YMM1"/>
<sequence>MKLATVALSLGLALSASAAKNLQNFDGDLGAAAPAVNNVGGDRPFQVDGNAAFDNLNAALVRSCDVQNNLCSNAVNSGEVDDVEVADCQAQQDDCIANADAAAAAN</sequence>
<dbReference type="OrthoDB" id="2153847at2759"/>
<reference evidence="2" key="1">
    <citation type="submission" date="2022-10" db="EMBL/GenBank/DDBJ databases">
        <title>Tapping the CABI collections for fungal endophytes: first genome assemblies for Collariella, Neodidymelliopsis, Ascochyta clinopodiicola, Didymella pomorum, Didymosphaeria variabile, Neocosmospora piperis and Neocucurbitaria cava.</title>
        <authorList>
            <person name="Hill R."/>
        </authorList>
    </citation>
    <scope>NUCLEOTIDE SEQUENCE</scope>
    <source>
        <strain evidence="2">IMI 355082</strain>
    </source>
</reference>
<evidence type="ECO:0000256" key="1">
    <source>
        <dbReference type="SAM" id="SignalP"/>
    </source>
</evidence>
<gene>
    <name evidence="2" type="ORF">N0V93_006091</name>
</gene>
<keyword evidence="1" id="KW-0732">Signal</keyword>
<evidence type="ECO:0000313" key="2">
    <source>
        <dbReference type="EMBL" id="KAJ4388632.1"/>
    </source>
</evidence>
<accession>A0A9W8YMM1</accession>
<proteinExistence type="predicted"/>
<comment type="caution">
    <text evidence="2">The sequence shown here is derived from an EMBL/GenBank/DDBJ whole genome shotgun (WGS) entry which is preliminary data.</text>
</comment>
<name>A0A9W8YMM1_9PEZI</name>
<organism evidence="2 3">
    <name type="scientific">Gnomoniopsis smithogilvyi</name>
    <dbReference type="NCBI Taxonomy" id="1191159"/>
    <lineage>
        <taxon>Eukaryota</taxon>
        <taxon>Fungi</taxon>
        <taxon>Dikarya</taxon>
        <taxon>Ascomycota</taxon>
        <taxon>Pezizomycotina</taxon>
        <taxon>Sordariomycetes</taxon>
        <taxon>Sordariomycetidae</taxon>
        <taxon>Diaporthales</taxon>
        <taxon>Gnomoniaceae</taxon>
        <taxon>Gnomoniopsis</taxon>
    </lineage>
</organism>
<feature type="chain" id="PRO_5040789949" evidence="1">
    <location>
        <begin position="19"/>
        <end position="106"/>
    </location>
</feature>
<dbReference type="EMBL" id="JAPEVB010000004">
    <property type="protein sequence ID" value="KAJ4388632.1"/>
    <property type="molecule type" value="Genomic_DNA"/>
</dbReference>
<feature type="signal peptide" evidence="1">
    <location>
        <begin position="1"/>
        <end position="18"/>
    </location>
</feature>
<dbReference type="Proteomes" id="UP001140453">
    <property type="component" value="Unassembled WGS sequence"/>
</dbReference>
<protein>
    <submittedName>
        <fullName evidence="2">Uncharacterized protein</fullName>
    </submittedName>
</protein>